<evidence type="ECO:0000313" key="3">
    <source>
        <dbReference type="Proteomes" id="UP000261620"/>
    </source>
</evidence>
<organism evidence="2 3">
    <name type="scientific">Mola mola</name>
    <name type="common">Ocean sunfish</name>
    <name type="synonym">Tetraodon mola</name>
    <dbReference type="NCBI Taxonomy" id="94237"/>
    <lineage>
        <taxon>Eukaryota</taxon>
        <taxon>Metazoa</taxon>
        <taxon>Chordata</taxon>
        <taxon>Craniata</taxon>
        <taxon>Vertebrata</taxon>
        <taxon>Euteleostomi</taxon>
        <taxon>Actinopterygii</taxon>
        <taxon>Neopterygii</taxon>
        <taxon>Teleostei</taxon>
        <taxon>Neoteleostei</taxon>
        <taxon>Acanthomorphata</taxon>
        <taxon>Eupercaria</taxon>
        <taxon>Tetraodontiformes</taxon>
        <taxon>Molidae</taxon>
        <taxon>Mola</taxon>
    </lineage>
</organism>
<evidence type="ECO:0000313" key="2">
    <source>
        <dbReference type="Ensembl" id="ENSMMOP00000015261.1"/>
    </source>
</evidence>
<dbReference type="InterPro" id="IPR003961">
    <property type="entry name" value="FN3_dom"/>
</dbReference>
<dbReference type="AlphaFoldDB" id="A0A3Q3WDV2"/>
<dbReference type="OMA" id="TSIKFEW"/>
<dbReference type="InterPro" id="IPR036116">
    <property type="entry name" value="FN3_sf"/>
</dbReference>
<dbReference type="Proteomes" id="UP000261620">
    <property type="component" value="Unplaced"/>
</dbReference>
<dbReference type="Gene3D" id="2.60.40.10">
    <property type="entry name" value="Immunoglobulins"/>
    <property type="match status" value="2"/>
</dbReference>
<keyword evidence="3" id="KW-1185">Reference proteome</keyword>
<evidence type="ECO:0000259" key="1">
    <source>
        <dbReference type="PROSITE" id="PS50853"/>
    </source>
</evidence>
<protein>
    <recommendedName>
        <fullName evidence="1">Fibronectin type-III domain-containing protein</fullName>
    </recommendedName>
</protein>
<dbReference type="SMART" id="SM00060">
    <property type="entry name" value="FN3"/>
    <property type="match status" value="5"/>
</dbReference>
<accession>A0A3Q3WDV2</accession>
<dbReference type="InterPro" id="IPR013783">
    <property type="entry name" value="Ig-like_fold"/>
</dbReference>
<reference evidence="2" key="1">
    <citation type="submission" date="2025-08" db="UniProtKB">
        <authorList>
            <consortium name="Ensembl"/>
        </authorList>
    </citation>
    <scope>IDENTIFICATION</scope>
</reference>
<dbReference type="SUPFAM" id="SSF49265">
    <property type="entry name" value="Fibronectin type III"/>
    <property type="match status" value="4"/>
</dbReference>
<reference evidence="2" key="2">
    <citation type="submission" date="2025-09" db="UniProtKB">
        <authorList>
            <consortium name="Ensembl"/>
        </authorList>
    </citation>
    <scope>IDENTIFICATION</scope>
</reference>
<sequence length="661" mass="69574">MLNSLSSAPAVPATSQITFSKAISSTSIKFEWSSVIGADSYILFTFTTLGGQVDGLTPSTTYNCYLYSSNSAGRGAKSSIKTIMTLTVTDSDHSNGPVIRNTSTTSMDISNLEPCSTYTVGVSSVNVFLVPGEPYNVLHKTSSETGAECHSDMLITTWDSALGALSYIVEAQGNTGQIYNCTSSSNSCAVTGVPCGEHLSVWITASNDKCTTNRVLGEVAQTDSARLNWTSSIGVIFYIAVAEDANGNTHSCNSMGTNCLIEGLRCGQNYTASIIGTNLKCNSSASGEVTFMTAPCPPTNIEAFRDCDANHALIVWQNHQPTGLYTATIEEQSGAQLTCTSNTVNNCKIISLPCGKRYNVTVTYSDGNCPSTSTLIKMDSVPCGPENVSASVACVTGELTVTWDISVPAENYTTIISRGMGQPLHCNSSEMQCTMGGLVCGSSYMVVVLSVTGTCFSLPSTEVTVQALPCPPTNVTTVHTCAPDPVPVAWTPSDSAKFYTAVAVSGRGHSSECTTNQTSCSLPGLQCGEVYTVGVSGADDNSPCSPRGLRATTGCGTNSLQAFWNTSLGATSYTATVTGPNGFSKTCSTSDLTCSVSGLLCASQYNVRVTSRDKHCTSSPTQVVMTTGCVYTDFMQFRSVVLDWKICRDTYPLSTSHARAV</sequence>
<dbReference type="Ensembl" id="ENSMMOT00000015512.1">
    <property type="protein sequence ID" value="ENSMMOP00000015261.1"/>
    <property type="gene ID" value="ENSMMOG00000011643.1"/>
</dbReference>
<proteinExistence type="predicted"/>
<dbReference type="PANTHER" id="PTHR47135">
    <property type="entry name" value="FIBRONECTIN TYPE III DOMAIN-CONTAINING PROTEIN 7"/>
    <property type="match status" value="1"/>
</dbReference>
<dbReference type="PROSITE" id="PS50853">
    <property type="entry name" value="FN3"/>
    <property type="match status" value="1"/>
</dbReference>
<name>A0A3Q3WDV2_MOLML</name>
<dbReference type="PANTHER" id="PTHR47135:SF1">
    <property type="entry name" value="FIBRONECTIN TYPE III DOMAIN-CONTAINING PROTEIN 7"/>
    <property type="match status" value="1"/>
</dbReference>
<feature type="domain" description="Fibronectin type-III" evidence="1">
    <location>
        <begin position="384"/>
        <end position="470"/>
    </location>
</feature>